<evidence type="ECO:0000256" key="9">
    <source>
        <dbReference type="ARBA" id="ARBA00025699"/>
    </source>
</evidence>
<evidence type="ECO:0000256" key="7">
    <source>
        <dbReference type="ARBA" id="ARBA00022679"/>
    </source>
</evidence>
<dbReference type="EC" id="2.1.1.193" evidence="3"/>
<comment type="similarity">
    <text evidence="2">Belongs to the RNA methyltransferase RsmE family.</text>
</comment>
<gene>
    <name evidence="14" type="ORF">WJX74_000838</name>
</gene>
<dbReference type="InterPro" id="IPR029028">
    <property type="entry name" value="Alpha/beta_knot_MTases"/>
</dbReference>
<dbReference type="EMBL" id="JALJOS010000038">
    <property type="protein sequence ID" value="KAK9821346.1"/>
    <property type="molecule type" value="Genomic_DNA"/>
</dbReference>
<name>A0AAW1QJS1_9CHLO</name>
<comment type="function">
    <text evidence="9">Specifically methylates the N3 position of the uracil ring of uridine 1498 (m3U1498) in 16S rRNA. Acts on the fully assembled 30S ribosomal subunit.</text>
</comment>
<keyword evidence="5" id="KW-0698">rRNA processing</keyword>
<proteinExistence type="inferred from homology"/>
<dbReference type="PANTHER" id="PTHR30027:SF3">
    <property type="entry name" value="16S RRNA (URACIL(1498)-N(3))-METHYLTRANSFERASE"/>
    <property type="match status" value="1"/>
</dbReference>
<feature type="domain" description="Ribosomal RNA small subunit methyltransferase E methyltransferase" evidence="12">
    <location>
        <begin position="142"/>
        <end position="308"/>
    </location>
</feature>
<dbReference type="GO" id="GO:0070475">
    <property type="term" value="P:rRNA base methylation"/>
    <property type="evidence" value="ECO:0007669"/>
    <property type="project" value="TreeGrafter"/>
</dbReference>
<dbReference type="GO" id="GO:0070042">
    <property type="term" value="F:rRNA (uridine-N3-)-methyltransferase activity"/>
    <property type="evidence" value="ECO:0007669"/>
    <property type="project" value="TreeGrafter"/>
</dbReference>
<feature type="region of interest" description="Disordered" evidence="11">
    <location>
        <begin position="33"/>
        <end position="56"/>
    </location>
</feature>
<dbReference type="InterPro" id="IPR006700">
    <property type="entry name" value="RsmE"/>
</dbReference>
<dbReference type="Pfam" id="PF04452">
    <property type="entry name" value="Methyltrans_RNA"/>
    <property type="match status" value="1"/>
</dbReference>
<dbReference type="Gene3D" id="3.40.1280.10">
    <property type="match status" value="1"/>
</dbReference>
<dbReference type="Proteomes" id="UP001438707">
    <property type="component" value="Unassembled WGS sequence"/>
</dbReference>
<keyword evidence="8" id="KW-0949">S-adenosyl-L-methionine</keyword>
<evidence type="ECO:0000313" key="14">
    <source>
        <dbReference type="EMBL" id="KAK9821346.1"/>
    </source>
</evidence>
<evidence type="ECO:0000256" key="11">
    <source>
        <dbReference type="SAM" id="MobiDB-lite"/>
    </source>
</evidence>
<evidence type="ECO:0000259" key="12">
    <source>
        <dbReference type="Pfam" id="PF04452"/>
    </source>
</evidence>
<feature type="domain" description="Ribosomal RNA small subunit methyltransferase E PUA-like" evidence="13">
    <location>
        <begin position="83"/>
        <end position="119"/>
    </location>
</feature>
<dbReference type="SUPFAM" id="SSF75217">
    <property type="entry name" value="alpha/beta knot"/>
    <property type="match status" value="1"/>
</dbReference>
<comment type="catalytic activity">
    <reaction evidence="10">
        <text>uridine(1498) in 16S rRNA + S-adenosyl-L-methionine = N(3)-methyluridine(1498) in 16S rRNA + S-adenosyl-L-homocysteine + H(+)</text>
        <dbReference type="Rhea" id="RHEA:42920"/>
        <dbReference type="Rhea" id="RHEA-COMP:10283"/>
        <dbReference type="Rhea" id="RHEA-COMP:10284"/>
        <dbReference type="ChEBI" id="CHEBI:15378"/>
        <dbReference type="ChEBI" id="CHEBI:57856"/>
        <dbReference type="ChEBI" id="CHEBI:59789"/>
        <dbReference type="ChEBI" id="CHEBI:65315"/>
        <dbReference type="ChEBI" id="CHEBI:74502"/>
        <dbReference type="EC" id="2.1.1.193"/>
    </reaction>
</comment>
<keyword evidence="15" id="KW-1185">Reference proteome</keyword>
<dbReference type="AlphaFoldDB" id="A0AAW1QJS1"/>
<comment type="subcellular location">
    <subcellularLocation>
        <location evidence="1">Cytoplasm</location>
    </subcellularLocation>
</comment>
<organism evidence="14 15">
    <name type="scientific">Apatococcus lobatus</name>
    <dbReference type="NCBI Taxonomy" id="904363"/>
    <lineage>
        <taxon>Eukaryota</taxon>
        <taxon>Viridiplantae</taxon>
        <taxon>Chlorophyta</taxon>
        <taxon>core chlorophytes</taxon>
        <taxon>Trebouxiophyceae</taxon>
        <taxon>Chlorellales</taxon>
        <taxon>Chlorellaceae</taxon>
        <taxon>Apatococcus</taxon>
    </lineage>
</organism>
<dbReference type="CDD" id="cd18084">
    <property type="entry name" value="RsmE-like"/>
    <property type="match status" value="1"/>
</dbReference>
<dbReference type="PANTHER" id="PTHR30027">
    <property type="entry name" value="RIBOSOMAL RNA SMALL SUBUNIT METHYLTRANSFERASE E"/>
    <property type="match status" value="1"/>
</dbReference>
<keyword evidence="4" id="KW-0963">Cytoplasm</keyword>
<dbReference type="InterPro" id="IPR046886">
    <property type="entry name" value="RsmE_MTase_dom"/>
</dbReference>
<keyword evidence="6" id="KW-0489">Methyltransferase</keyword>
<protein>
    <recommendedName>
        <fullName evidence="3">16S rRNA (uracil(1498)-N(3))-methyltransferase</fullName>
        <ecNumber evidence="3">2.1.1.193</ecNumber>
    </recommendedName>
</protein>
<comment type="caution">
    <text evidence="14">The sequence shown here is derived from an EMBL/GenBank/DDBJ whole genome shotgun (WGS) entry which is preliminary data.</text>
</comment>
<dbReference type="NCBIfam" id="TIGR00046">
    <property type="entry name" value="RsmE family RNA methyltransferase"/>
    <property type="match status" value="1"/>
</dbReference>
<dbReference type="InterPro" id="IPR029026">
    <property type="entry name" value="tRNA_m1G_MTases_N"/>
</dbReference>
<sequence>MQRLAWPPPICRTSSTSSLRGWPGPLLEQNLAGLPSLSRPSRVHSSSDTKGPGSIFSHTAADSSPRFFSHTRLPLEAGTSILLSAEESRHATRALRLGQDAWVEIFDGSGKLGQGRLEVGRRQTSVLLEGVRQEKWALPKWTLAVAMSDLSASRADWLVEKATELGAWSLLPFISQHTHKGGADRSTKKMDRWRSLSLAACKQCRRLHGLSITDPVAFHSLLKELQVCQREGGAALVALQGGRPLQQVAATLTSPAAAASRSILVVGPEGDFTREEKEMLLEIGSQAIGLGPLRLRVETAAISALANLMLT</sequence>
<evidence type="ECO:0000256" key="8">
    <source>
        <dbReference type="ARBA" id="ARBA00022691"/>
    </source>
</evidence>
<dbReference type="InterPro" id="IPR015947">
    <property type="entry name" value="PUA-like_sf"/>
</dbReference>
<reference evidence="14 15" key="1">
    <citation type="journal article" date="2024" name="Nat. Commun.">
        <title>Phylogenomics reveals the evolutionary origins of lichenization in chlorophyte algae.</title>
        <authorList>
            <person name="Puginier C."/>
            <person name="Libourel C."/>
            <person name="Otte J."/>
            <person name="Skaloud P."/>
            <person name="Haon M."/>
            <person name="Grisel S."/>
            <person name="Petersen M."/>
            <person name="Berrin J.G."/>
            <person name="Delaux P.M."/>
            <person name="Dal Grande F."/>
            <person name="Keller J."/>
        </authorList>
    </citation>
    <scope>NUCLEOTIDE SEQUENCE [LARGE SCALE GENOMIC DNA]</scope>
    <source>
        <strain evidence="14 15">SAG 2145</strain>
    </source>
</reference>
<evidence type="ECO:0000256" key="5">
    <source>
        <dbReference type="ARBA" id="ARBA00022552"/>
    </source>
</evidence>
<dbReference type="SUPFAM" id="SSF88697">
    <property type="entry name" value="PUA domain-like"/>
    <property type="match status" value="1"/>
</dbReference>
<feature type="compositionally biased region" description="Low complexity" evidence="11">
    <location>
        <begin position="34"/>
        <end position="46"/>
    </location>
</feature>
<evidence type="ECO:0000256" key="6">
    <source>
        <dbReference type="ARBA" id="ARBA00022603"/>
    </source>
</evidence>
<evidence type="ECO:0000256" key="10">
    <source>
        <dbReference type="ARBA" id="ARBA00047944"/>
    </source>
</evidence>
<dbReference type="GO" id="GO:0005737">
    <property type="term" value="C:cytoplasm"/>
    <property type="evidence" value="ECO:0007669"/>
    <property type="project" value="UniProtKB-SubCell"/>
</dbReference>
<evidence type="ECO:0000259" key="13">
    <source>
        <dbReference type="Pfam" id="PF20260"/>
    </source>
</evidence>
<accession>A0AAW1QJS1</accession>
<evidence type="ECO:0000256" key="1">
    <source>
        <dbReference type="ARBA" id="ARBA00004496"/>
    </source>
</evidence>
<evidence type="ECO:0000313" key="15">
    <source>
        <dbReference type="Proteomes" id="UP001438707"/>
    </source>
</evidence>
<keyword evidence="7" id="KW-0808">Transferase</keyword>
<evidence type="ECO:0000256" key="2">
    <source>
        <dbReference type="ARBA" id="ARBA00005528"/>
    </source>
</evidence>
<dbReference type="Pfam" id="PF20260">
    <property type="entry name" value="PUA_4"/>
    <property type="match status" value="1"/>
</dbReference>
<evidence type="ECO:0000256" key="4">
    <source>
        <dbReference type="ARBA" id="ARBA00022490"/>
    </source>
</evidence>
<dbReference type="InterPro" id="IPR046887">
    <property type="entry name" value="RsmE_PUA-like"/>
</dbReference>
<evidence type="ECO:0000256" key="3">
    <source>
        <dbReference type="ARBA" id="ARBA00012328"/>
    </source>
</evidence>